<dbReference type="Proteomes" id="UP000054408">
    <property type="component" value="Unassembled WGS sequence"/>
</dbReference>
<feature type="binding site" evidence="6">
    <location>
        <position position="339"/>
    </location>
    <ligand>
        <name>ATP</name>
        <dbReference type="ChEBI" id="CHEBI:30616"/>
    </ligand>
</feature>
<evidence type="ECO:0000256" key="6">
    <source>
        <dbReference type="PROSITE-ProRule" id="PRU10141"/>
    </source>
</evidence>
<dbReference type="SUPFAM" id="SSF69322">
    <property type="entry name" value="Tricorn protease domain 2"/>
    <property type="match status" value="1"/>
</dbReference>
<dbReference type="PANTHER" id="PTHR44329">
    <property type="entry name" value="SERINE/THREONINE-PROTEIN KINASE TNNI3K-RELATED"/>
    <property type="match status" value="1"/>
</dbReference>
<dbReference type="InterPro" id="IPR036322">
    <property type="entry name" value="WD40_repeat_dom_sf"/>
</dbReference>
<feature type="region of interest" description="Disordered" evidence="7">
    <location>
        <begin position="1988"/>
        <end position="2012"/>
    </location>
</feature>
<dbReference type="Gene3D" id="2.130.10.10">
    <property type="entry name" value="YVTN repeat-like/Quinoprotein amine dehydrogenase"/>
    <property type="match status" value="2"/>
</dbReference>
<dbReference type="GeneID" id="25562650"/>
<keyword evidence="3 6" id="KW-0547">Nucleotide-binding</keyword>
<dbReference type="RefSeq" id="XP_013760351.1">
    <property type="nucleotide sequence ID" value="XM_013904897.1"/>
</dbReference>
<dbReference type="GO" id="GO:0043531">
    <property type="term" value="F:ADP binding"/>
    <property type="evidence" value="ECO:0007669"/>
    <property type="project" value="InterPro"/>
</dbReference>
<keyword evidence="4 6" id="KW-0067">ATP-binding</keyword>
<organism evidence="9 10">
    <name type="scientific">Thecamonas trahens ATCC 50062</name>
    <dbReference type="NCBI Taxonomy" id="461836"/>
    <lineage>
        <taxon>Eukaryota</taxon>
        <taxon>Apusozoa</taxon>
        <taxon>Apusomonadida</taxon>
        <taxon>Apusomonadidae</taxon>
        <taxon>Thecamonas</taxon>
    </lineage>
</organism>
<dbReference type="Gene3D" id="3.40.50.300">
    <property type="entry name" value="P-loop containing nucleotide triphosphate hydrolases"/>
    <property type="match status" value="1"/>
</dbReference>
<dbReference type="SUPFAM" id="SSF52540">
    <property type="entry name" value="P-loop containing nucleoside triphosphate hydrolases"/>
    <property type="match status" value="1"/>
</dbReference>
<dbReference type="InterPro" id="IPR051681">
    <property type="entry name" value="Ser/Thr_Kinases-Pseudokinases"/>
</dbReference>
<dbReference type="InterPro" id="IPR015943">
    <property type="entry name" value="WD40/YVTN_repeat-like_dom_sf"/>
</dbReference>
<dbReference type="SMART" id="SM00320">
    <property type="entry name" value="WD40"/>
    <property type="match status" value="6"/>
</dbReference>
<feature type="compositionally biased region" description="Low complexity" evidence="7">
    <location>
        <begin position="100"/>
        <end position="132"/>
    </location>
</feature>
<feature type="compositionally biased region" description="Polar residues" evidence="7">
    <location>
        <begin position="1365"/>
        <end position="1378"/>
    </location>
</feature>
<name>A0A0L0D2Q0_THETB</name>
<dbReference type="Pfam" id="PF00931">
    <property type="entry name" value="NB-ARC"/>
    <property type="match status" value="1"/>
</dbReference>
<evidence type="ECO:0000256" key="1">
    <source>
        <dbReference type="ARBA" id="ARBA00008171"/>
    </source>
</evidence>
<feature type="domain" description="Protein kinase" evidence="8">
    <location>
        <begin position="312"/>
        <end position="658"/>
    </location>
</feature>
<evidence type="ECO:0000256" key="5">
    <source>
        <dbReference type="PROSITE-ProRule" id="PRU00221"/>
    </source>
</evidence>
<feature type="compositionally biased region" description="Polar residues" evidence="7">
    <location>
        <begin position="133"/>
        <end position="143"/>
    </location>
</feature>
<dbReference type="InterPro" id="IPR001680">
    <property type="entry name" value="WD40_rpt"/>
</dbReference>
<dbReference type="PROSITE" id="PS00108">
    <property type="entry name" value="PROTEIN_KINASE_ST"/>
    <property type="match status" value="1"/>
</dbReference>
<dbReference type="InterPro" id="IPR002182">
    <property type="entry name" value="NB-ARC"/>
</dbReference>
<feature type="compositionally biased region" description="Basic residues" evidence="7">
    <location>
        <begin position="1997"/>
        <end position="2011"/>
    </location>
</feature>
<dbReference type="PROSITE" id="PS50082">
    <property type="entry name" value="WD_REPEATS_2"/>
    <property type="match status" value="1"/>
</dbReference>
<dbReference type="GO" id="GO:0004674">
    <property type="term" value="F:protein serine/threonine kinase activity"/>
    <property type="evidence" value="ECO:0007669"/>
    <property type="project" value="UniProtKB-KW"/>
</dbReference>
<keyword evidence="10" id="KW-1185">Reference proteome</keyword>
<dbReference type="eggNOG" id="KOG0200">
    <property type="taxonomic scope" value="Eukaryota"/>
</dbReference>
<gene>
    <name evidence="9" type="ORF">AMSG_03009</name>
</gene>
<feature type="region of interest" description="Disordered" evidence="7">
    <location>
        <begin position="1365"/>
        <end position="1401"/>
    </location>
</feature>
<dbReference type="InterPro" id="IPR027417">
    <property type="entry name" value="P-loop_NTPase"/>
</dbReference>
<feature type="region of interest" description="Disordered" evidence="7">
    <location>
        <begin position="99"/>
        <end position="143"/>
    </location>
</feature>
<evidence type="ECO:0000256" key="7">
    <source>
        <dbReference type="SAM" id="MobiDB-lite"/>
    </source>
</evidence>
<keyword evidence="9" id="KW-0808">Transferase</keyword>
<evidence type="ECO:0000313" key="9">
    <source>
        <dbReference type="EMBL" id="KNC46574.1"/>
    </source>
</evidence>
<keyword evidence="5" id="KW-0853">WD repeat</keyword>
<feature type="region of interest" description="Disordered" evidence="7">
    <location>
        <begin position="698"/>
        <end position="720"/>
    </location>
</feature>
<keyword evidence="2" id="KW-0723">Serine/threonine-protein kinase</keyword>
<accession>A0A0L0D2Q0</accession>
<feature type="repeat" description="WD" evidence="5">
    <location>
        <begin position="1918"/>
        <end position="1941"/>
    </location>
</feature>
<sequence length="2382" mass="251599">MDSSRPPPAQAMANPSCSDEPLFVDVEQDAASGAYTEFADTPAPDAPVTPAADRFVLNRSAETSCVAGSTSSNSMGLSVSVDLDGLANLGASDYHKALSDNDASATSTSSDSSLSLSAESSSSSSSHLDPASRQASGCSTDSVTCGDADSVDYEYESVPQLMVSASLISSVASGVASKPSSSVSRSGTESQDSDDDDASISISFSQRLTEIDDVSAENSLKAVTAPVAPDLSIASTDSSITHALNIGISVSGRVPTSSYQSRAQSMLGASAWSNISSTAISPSTKSTTSSFAETIRSAGGKTPLEAVAWADLTISYQLGSGGFGEVWGGTWGATSVAIKRLTLKGDGILSQLNDLVAEASVLASLSHPNIVQMLAICTDTANPAIVTELMESGDLFEALFPLKKADLRKARKEARGKNPTSSSSSSSSNTPSSGAPSASTHSSTKSSSCGTSQSSGTNNSSHGSSSNNSWSNSEGSTGIVPGHLSDRSKLHILHGVCCGMEYLHRCGILHCDLKPRNILLSRAGSVVKVADFGLALTLASGSVRGFAGTPRYSAPEVIMGDAPCQASDVFSFGILLYETVTQLRAFPKISRIKNCYASLLPPAVLAAAEADEIDDSLPEVYDSRLFRLTLPIIIKCIQHQPDSRPSFAELASSFDSLITHLATTGEVFPSVPPLLPNADVVERPRLVRSVVRSLTARGSAPSSACDSPNIMSKAPSKTTKKKRLLRNSADRDVVVATNKSTSRDRLLVSSDSSHARYSSHGVVAIGGPGSGKTWLASTIAHEPEVGAKFRDGIHWLSLSSLSSLSDLVNSLALELNIKLRAEQLQSLRAARDAISSRLADKALLLVLDGLVSASQLALCHVLVDAPDSRYLATTTPDVVDKLVGSSLPELTSIVIPELGTSEARALFAIHSGLSASTLPDVTTTIMTKVALNADALCRIGDVVARQCDAVWTFASDFVTEAVREGMTPQRAAVALAVRSLHAIRYRFRELAVFPAGKLLPVAPLVVLWRSADEPLYPVDVELILRMLADKGIFHLAYPSAIDPNTVAWMLTPPAADLLAWREATSQQAEVAGHTRILRAYTATLADPFSANVLSFAEWRTGPVATDAYYRQNLVRHLLAAGQITAAVNLVVSYYWYRDVTRAERDDDPWFCAGSDPIAQYLDDLSQVIKALSDPAIAAIHMSSSSGSESGTPVDASLLPWLAEADRGAATQELSKRLAATSDLADLTKLRELLNLSRGSLKSLPSMVYFQLLGRMWPVPSPDDVSPVVMKFINDALEHKSRAEMMYVPRSGLLVAHGGGLRAAIRSHPHRIVAMVAVGNSYAVSLCESCMCVWDVVAGTWAEHAVDRFVPTSFLDDNGCGSSASSPLVSPFPSSTSNPFAPIDSDGSSHSHETDNGGGLKSAASAATSWSTRVLIASAGEYFAVVTPLAARIYTLCQTPSVDEPFDDHASFMRAEQTEAVGAAIIMIGSVPHLVVLTNEPAPAVVPQSLVDGADVGASPVLLDNAIEYDRLVTAAAAPLAAISTSTGVITVVDFSSNLILFHAAVPLSDEDNGRQTAVTAVAVSHLVLVVATDFGIYIWSESELHRAHGASMLAKHATSVEVDRQGTARLDACAPTASVPITDVSSLYAIPESMNVVVGRANGELVVVSAISGRMLGALDLHSPSSVTSMTAVTYQNAELLVSGDADGLVCVWNVANVLTQLGASGRAASASSRGLAHRSEITALTAHGEMNLVITGSGDRTINVCDTQSGAVLDILLGHDAAVVALMWSKEKVADGAMLMSVDRGGSVCSWHVSRSGSQRLSRGKVPFAAEISTAALSNRGIMYLGYESPDAVVGYSVQPGATRSNLSIKAVSHLRDVSGAVLVCKHGYVAARGTAPYNATVSMFSAKRHVLVSELSDVHFGMVTSIDIFQVVKRVLVATGGADQSVAVWDAVTGTSLVRVAIKLGSITSLRLFALEHSSSLQLVLNSSGRRPSVVVLALRSATPSAAKGKDKGKGKGKIKGKGKGKGKGKVNGDTLEDIAEATSLRLYAKRMHRLDEPADRLYVATEGTSIVFTISNKTSYHRMVSLASIRAKTAAFNAEHSDSDGLSILEWFWNDVRKTDSARLSVAAAKVDATQLLAESRAFRIVEHAELGLYLSREPVALRILAANAVSLVVVSGVVFVWVGPEVSRTLYAQAAALARELCLDEDFSGVRSRPYFLAPPQLKFVTSDAVEPFCTQPPYDRLWQILAAADASDDWRSSLATHIADVLAPVDADALARDMRGVLSIKELVLFGNNGDLVLEDVSQGKFHLSMLASDKAYMVSTATALWLWLGDAAPTEIRARVVVVSRRIADAMEHSVDAAQEAGSLLESFGCNRRLAWRDVRFAFEGREPLMMRLALT</sequence>
<evidence type="ECO:0000256" key="3">
    <source>
        <dbReference type="ARBA" id="ARBA00022741"/>
    </source>
</evidence>
<dbReference type="InterPro" id="IPR001245">
    <property type="entry name" value="Ser-Thr/Tyr_kinase_cat_dom"/>
</dbReference>
<evidence type="ECO:0000313" key="10">
    <source>
        <dbReference type="Proteomes" id="UP000054408"/>
    </source>
</evidence>
<evidence type="ECO:0000259" key="8">
    <source>
        <dbReference type="PROSITE" id="PS50011"/>
    </source>
</evidence>
<dbReference type="Gene3D" id="1.10.510.10">
    <property type="entry name" value="Transferase(Phosphotransferase) domain 1"/>
    <property type="match status" value="1"/>
</dbReference>
<feature type="compositionally biased region" description="Low complexity" evidence="7">
    <location>
        <begin position="419"/>
        <end position="476"/>
    </location>
</feature>
<dbReference type="InterPro" id="IPR000719">
    <property type="entry name" value="Prot_kinase_dom"/>
</dbReference>
<proteinExistence type="inferred from homology"/>
<dbReference type="STRING" id="461836.A0A0L0D2Q0"/>
<dbReference type="Gene3D" id="3.30.200.20">
    <property type="entry name" value="Phosphorylase Kinase, domain 1"/>
    <property type="match status" value="1"/>
</dbReference>
<dbReference type="SUPFAM" id="SSF50978">
    <property type="entry name" value="WD40 repeat-like"/>
    <property type="match status" value="1"/>
</dbReference>
<dbReference type="OrthoDB" id="1668230at2759"/>
<dbReference type="PROSITE" id="PS50011">
    <property type="entry name" value="PROTEIN_KINASE_DOM"/>
    <property type="match status" value="1"/>
</dbReference>
<feature type="region of interest" description="Disordered" evidence="7">
    <location>
        <begin position="176"/>
        <end position="198"/>
    </location>
</feature>
<dbReference type="SUPFAM" id="SSF56112">
    <property type="entry name" value="Protein kinase-like (PK-like)"/>
    <property type="match status" value="1"/>
</dbReference>
<keyword evidence="9" id="KW-0418">Kinase</keyword>
<feature type="region of interest" description="Disordered" evidence="7">
    <location>
        <begin position="410"/>
        <end position="476"/>
    </location>
</feature>
<reference evidence="9 10" key="1">
    <citation type="submission" date="2010-05" db="EMBL/GenBank/DDBJ databases">
        <title>The Genome Sequence of Thecamonas trahens ATCC 50062.</title>
        <authorList>
            <consortium name="The Broad Institute Genome Sequencing Platform"/>
            <person name="Russ C."/>
            <person name="Cuomo C."/>
            <person name="Shea T."/>
            <person name="Young S.K."/>
            <person name="Zeng Q."/>
            <person name="Koehrsen M."/>
            <person name="Haas B."/>
            <person name="Borodovsky M."/>
            <person name="Guigo R."/>
            <person name="Alvarado L."/>
            <person name="Berlin A."/>
            <person name="Bochicchio J."/>
            <person name="Borenstein D."/>
            <person name="Chapman S."/>
            <person name="Chen Z."/>
            <person name="Freedman E."/>
            <person name="Gellesch M."/>
            <person name="Goldberg J."/>
            <person name="Griggs A."/>
            <person name="Gujja S."/>
            <person name="Heilman E."/>
            <person name="Heiman D."/>
            <person name="Hepburn T."/>
            <person name="Howarth C."/>
            <person name="Jen D."/>
            <person name="Larson L."/>
            <person name="Mehta T."/>
            <person name="Park D."/>
            <person name="Pearson M."/>
            <person name="Roberts A."/>
            <person name="Saif S."/>
            <person name="Shenoy N."/>
            <person name="Sisk P."/>
            <person name="Stolte C."/>
            <person name="Sykes S."/>
            <person name="Thomson T."/>
            <person name="Walk T."/>
            <person name="White J."/>
            <person name="Yandava C."/>
            <person name="Burger G."/>
            <person name="Gray M.W."/>
            <person name="Holland P.W.H."/>
            <person name="King N."/>
            <person name="Lang F.B.F."/>
            <person name="Roger A.J."/>
            <person name="Ruiz-Trillo I."/>
            <person name="Lander E."/>
            <person name="Nusbaum C."/>
        </authorList>
    </citation>
    <scope>NUCLEOTIDE SEQUENCE [LARGE SCALE GENOMIC DNA]</scope>
    <source>
        <strain evidence="9 10">ATCC 50062</strain>
    </source>
</reference>
<dbReference type="Pfam" id="PF07714">
    <property type="entry name" value="PK_Tyr_Ser-Thr"/>
    <property type="match status" value="1"/>
</dbReference>
<dbReference type="InterPro" id="IPR017441">
    <property type="entry name" value="Protein_kinase_ATP_BS"/>
</dbReference>
<evidence type="ECO:0000256" key="4">
    <source>
        <dbReference type="ARBA" id="ARBA00022840"/>
    </source>
</evidence>
<feature type="compositionally biased region" description="Low complexity" evidence="7">
    <location>
        <begin position="176"/>
        <end position="187"/>
    </location>
</feature>
<dbReference type="InterPro" id="IPR011009">
    <property type="entry name" value="Kinase-like_dom_sf"/>
</dbReference>
<dbReference type="InterPro" id="IPR008271">
    <property type="entry name" value="Ser/Thr_kinase_AS"/>
</dbReference>
<dbReference type="GO" id="GO:0005524">
    <property type="term" value="F:ATP binding"/>
    <property type="evidence" value="ECO:0007669"/>
    <property type="project" value="UniProtKB-UniRule"/>
</dbReference>
<dbReference type="EMBL" id="GL349443">
    <property type="protein sequence ID" value="KNC46574.1"/>
    <property type="molecule type" value="Genomic_DNA"/>
</dbReference>
<comment type="similarity">
    <text evidence="1">Belongs to the protein kinase superfamily. TKL Ser/Thr protein kinase family. ROCO subfamily.</text>
</comment>
<feature type="compositionally biased region" description="Polar residues" evidence="7">
    <location>
        <begin position="700"/>
        <end position="710"/>
    </location>
</feature>
<dbReference type="PANTHER" id="PTHR44329:SF298">
    <property type="entry name" value="MIXED LINEAGE KINASE DOMAIN-LIKE PROTEIN"/>
    <property type="match status" value="1"/>
</dbReference>
<dbReference type="SMART" id="SM00220">
    <property type="entry name" value="S_TKc"/>
    <property type="match status" value="1"/>
</dbReference>
<dbReference type="PROSITE" id="PS00107">
    <property type="entry name" value="PROTEIN_KINASE_ATP"/>
    <property type="match status" value="1"/>
</dbReference>
<protein>
    <submittedName>
        <fullName evidence="9">TKL protein kinase</fullName>
    </submittedName>
</protein>
<evidence type="ECO:0000256" key="2">
    <source>
        <dbReference type="ARBA" id="ARBA00022527"/>
    </source>
</evidence>